<dbReference type="Pfam" id="PF03816">
    <property type="entry name" value="LytR_cpsA_psr"/>
    <property type="match status" value="1"/>
</dbReference>
<keyword evidence="6 12" id="KW-1133">Transmembrane helix</keyword>
<evidence type="ECO:0000256" key="9">
    <source>
        <dbReference type="ARBA" id="ARBA00023163"/>
    </source>
</evidence>
<keyword evidence="4 12" id="KW-0812">Transmembrane</keyword>
<dbReference type="InterPro" id="IPR050922">
    <property type="entry name" value="LytR/CpsA/Psr_CW_biosynth"/>
</dbReference>
<evidence type="ECO:0000259" key="13">
    <source>
        <dbReference type="Pfam" id="PF03816"/>
    </source>
</evidence>
<keyword evidence="9" id="KW-0804">Transcription</keyword>
<dbReference type="AlphaFoldDB" id="A0A147K895"/>
<dbReference type="Proteomes" id="UP000074108">
    <property type="component" value="Unassembled WGS sequence"/>
</dbReference>
<feature type="domain" description="Cell envelope-related transcriptional attenuator" evidence="13">
    <location>
        <begin position="90"/>
        <end position="234"/>
    </location>
</feature>
<evidence type="ECO:0000256" key="12">
    <source>
        <dbReference type="SAM" id="Phobius"/>
    </source>
</evidence>
<evidence type="ECO:0000256" key="2">
    <source>
        <dbReference type="ARBA" id="ARBA00006068"/>
    </source>
</evidence>
<dbReference type="PANTHER" id="PTHR33392">
    <property type="entry name" value="POLYISOPRENYL-TEICHOIC ACID--PEPTIDOGLYCAN TEICHOIC ACID TRANSFERASE TAGU"/>
    <property type="match status" value="1"/>
</dbReference>
<evidence type="ECO:0000256" key="8">
    <source>
        <dbReference type="ARBA" id="ARBA00023136"/>
    </source>
</evidence>
<evidence type="ECO:0000313" key="14">
    <source>
        <dbReference type="EMBL" id="KUP06309.1"/>
    </source>
</evidence>
<evidence type="ECO:0000256" key="10">
    <source>
        <dbReference type="ARBA" id="ARBA00037178"/>
    </source>
</evidence>
<dbReference type="STRING" id="1150625.Q75_09220"/>
<name>A0A147K895_9BACI</name>
<evidence type="ECO:0000256" key="1">
    <source>
        <dbReference type="ARBA" id="ARBA00004401"/>
    </source>
</evidence>
<reference evidence="14 15" key="1">
    <citation type="journal article" date="2016" name="Front. Microbiol.">
        <title>Microevolution Analysis of Bacillus coahuilensis Unveils Differences in Phosphorus Acquisition Strategies and Their Regulation.</title>
        <authorList>
            <person name="Gomez-Lunar Z."/>
            <person name="Hernandez-Gonzalez I."/>
            <person name="Rodriguez-Torres M.D."/>
            <person name="Souza V."/>
            <person name="Olmedo-Alvarez G."/>
        </authorList>
    </citation>
    <scope>NUCLEOTIDE SEQUENCE [LARGE SCALE GENOMIC DNA]</scope>
    <source>
        <strain evidence="15">p1.1.43</strain>
    </source>
</reference>
<comment type="function">
    <text evidence="10">Involved in SarA attenuation. Affects resistance to oxacillin and teicoplanin, as well as the synthesis of virulence factors.</text>
</comment>
<keyword evidence="7" id="KW-0805">Transcription regulation</keyword>
<dbReference type="RefSeq" id="WP_059351179.1">
    <property type="nucleotide sequence ID" value="NZ_LDYG01000029.1"/>
</dbReference>
<evidence type="ECO:0000256" key="6">
    <source>
        <dbReference type="ARBA" id="ARBA00022989"/>
    </source>
</evidence>
<dbReference type="EMBL" id="LDYG01000029">
    <property type="protein sequence ID" value="KUP06309.1"/>
    <property type="molecule type" value="Genomic_DNA"/>
</dbReference>
<evidence type="ECO:0000256" key="5">
    <source>
        <dbReference type="ARBA" id="ARBA00022968"/>
    </source>
</evidence>
<evidence type="ECO:0000256" key="4">
    <source>
        <dbReference type="ARBA" id="ARBA00022692"/>
    </source>
</evidence>
<accession>A0A147K895</accession>
<evidence type="ECO:0000256" key="7">
    <source>
        <dbReference type="ARBA" id="ARBA00023015"/>
    </source>
</evidence>
<dbReference type="PATRIC" id="fig|1150625.3.peg.1955"/>
<comment type="caution">
    <text evidence="14">The sequence shown here is derived from an EMBL/GenBank/DDBJ whole genome shotgun (WGS) entry which is preliminary data.</text>
</comment>
<protein>
    <recommendedName>
        <fullName evidence="11">Regulatory protein MsrR</fullName>
    </recommendedName>
</protein>
<comment type="subcellular location">
    <subcellularLocation>
        <location evidence="1">Cell membrane</location>
        <topology evidence="1">Single-pass type II membrane protein</topology>
    </subcellularLocation>
</comment>
<dbReference type="InterPro" id="IPR004474">
    <property type="entry name" value="LytR_CpsA_psr"/>
</dbReference>
<dbReference type="GO" id="GO:0005886">
    <property type="term" value="C:plasma membrane"/>
    <property type="evidence" value="ECO:0007669"/>
    <property type="project" value="UniProtKB-SubCell"/>
</dbReference>
<dbReference type="OrthoDB" id="9782542at2"/>
<feature type="transmembrane region" description="Helical" evidence="12">
    <location>
        <begin position="20"/>
        <end position="43"/>
    </location>
</feature>
<comment type="similarity">
    <text evidence="2">Belongs to the LytR/CpsA/Psr (LCP) family.</text>
</comment>
<evidence type="ECO:0000256" key="11">
    <source>
        <dbReference type="ARBA" id="ARBA00040752"/>
    </source>
</evidence>
<evidence type="ECO:0000256" key="3">
    <source>
        <dbReference type="ARBA" id="ARBA00022475"/>
    </source>
</evidence>
<evidence type="ECO:0000313" key="15">
    <source>
        <dbReference type="Proteomes" id="UP000074108"/>
    </source>
</evidence>
<dbReference type="PANTHER" id="PTHR33392:SF8">
    <property type="entry name" value="REGULATORY PROTEIN MSRR"/>
    <property type="match status" value="1"/>
</dbReference>
<organism evidence="14 15">
    <name type="scientific">Bacillus coahuilensis p1.1.43</name>
    <dbReference type="NCBI Taxonomy" id="1150625"/>
    <lineage>
        <taxon>Bacteria</taxon>
        <taxon>Bacillati</taxon>
        <taxon>Bacillota</taxon>
        <taxon>Bacilli</taxon>
        <taxon>Bacillales</taxon>
        <taxon>Bacillaceae</taxon>
        <taxon>Bacillus</taxon>
    </lineage>
</organism>
<keyword evidence="5" id="KW-0735">Signal-anchor</keyword>
<dbReference type="NCBIfam" id="TIGR00350">
    <property type="entry name" value="lytR_cpsA_psr"/>
    <property type="match status" value="1"/>
</dbReference>
<dbReference type="Gene3D" id="3.40.630.190">
    <property type="entry name" value="LCP protein"/>
    <property type="match status" value="1"/>
</dbReference>
<dbReference type="GO" id="GO:0071555">
    <property type="term" value="P:cell wall organization"/>
    <property type="evidence" value="ECO:0007669"/>
    <property type="project" value="UniProtKB-KW"/>
</dbReference>
<sequence length="316" mass="35068">MEGSRTSRRVEKQRKKRGKFKIAIFISLCLFLVGGGFIFFQYYAGVNSTGANSALNNLDIEFNGVDNQNDKVVNVLLLGIDAREGEQTSRTDTIMVAQHNSETGESKLISFMRDAYVQIPGHDSNKINAAYALGGPELLRETLRHNFDIELQSYAIVDFSGFVTIIDELFPSGIEVTVEKEMSEKVSVPLYPGTQRLNGEQLLSFVRFRQDAEGDFGRVGRQQEALGIIVQEFKTVNGVANIPKGAGMLQNYMKTNVKNTTVLSVAKSIISGEQNIKTLRVPLDNTYTDERISGVGLVLNLDIEANKQAVQQFLEE</sequence>
<keyword evidence="15" id="KW-1185">Reference proteome</keyword>
<proteinExistence type="inferred from homology"/>
<keyword evidence="8 12" id="KW-0472">Membrane</keyword>
<keyword evidence="3" id="KW-1003">Cell membrane</keyword>
<gene>
    <name evidence="14" type="ORF">Q75_09220</name>
</gene>